<dbReference type="AlphaFoldDB" id="A0A4C1VZU8"/>
<comment type="caution">
    <text evidence="1">The sequence shown here is derived from an EMBL/GenBank/DDBJ whole genome shotgun (WGS) entry which is preliminary data.</text>
</comment>
<dbReference type="Proteomes" id="UP000299102">
    <property type="component" value="Unassembled WGS sequence"/>
</dbReference>
<sequence length="107" mass="12330">MQCRVEQSGFESGTEVRLLQGSRSNPRFYRIVVSLRGLMFRVARFSRSTKNRATGSLPAPTGSGRFPTPLNHLWGYEFNLQWIQEFHLTFLRMESHLGSHITLDDQS</sequence>
<accession>A0A4C1VZU8</accession>
<proteinExistence type="predicted"/>
<reference evidence="1 2" key="1">
    <citation type="journal article" date="2019" name="Commun. Biol.">
        <title>The bagworm genome reveals a unique fibroin gene that provides high tensile strength.</title>
        <authorList>
            <person name="Kono N."/>
            <person name="Nakamura H."/>
            <person name="Ohtoshi R."/>
            <person name="Tomita M."/>
            <person name="Numata K."/>
            <person name="Arakawa K."/>
        </authorList>
    </citation>
    <scope>NUCLEOTIDE SEQUENCE [LARGE SCALE GENOMIC DNA]</scope>
</reference>
<gene>
    <name evidence="1" type="ORF">EVAR_82264_1</name>
</gene>
<keyword evidence="2" id="KW-1185">Reference proteome</keyword>
<organism evidence="1 2">
    <name type="scientific">Eumeta variegata</name>
    <name type="common">Bagworm moth</name>
    <name type="synonym">Eumeta japonica</name>
    <dbReference type="NCBI Taxonomy" id="151549"/>
    <lineage>
        <taxon>Eukaryota</taxon>
        <taxon>Metazoa</taxon>
        <taxon>Ecdysozoa</taxon>
        <taxon>Arthropoda</taxon>
        <taxon>Hexapoda</taxon>
        <taxon>Insecta</taxon>
        <taxon>Pterygota</taxon>
        <taxon>Neoptera</taxon>
        <taxon>Endopterygota</taxon>
        <taxon>Lepidoptera</taxon>
        <taxon>Glossata</taxon>
        <taxon>Ditrysia</taxon>
        <taxon>Tineoidea</taxon>
        <taxon>Psychidae</taxon>
        <taxon>Oiketicinae</taxon>
        <taxon>Eumeta</taxon>
    </lineage>
</organism>
<evidence type="ECO:0000313" key="1">
    <source>
        <dbReference type="EMBL" id="GBP43832.1"/>
    </source>
</evidence>
<dbReference type="EMBL" id="BGZK01000443">
    <property type="protein sequence ID" value="GBP43832.1"/>
    <property type="molecule type" value="Genomic_DNA"/>
</dbReference>
<evidence type="ECO:0000313" key="2">
    <source>
        <dbReference type="Proteomes" id="UP000299102"/>
    </source>
</evidence>
<protein>
    <submittedName>
        <fullName evidence="1">Uncharacterized protein</fullName>
    </submittedName>
</protein>
<name>A0A4C1VZU8_EUMVA</name>